<comment type="cofactor">
    <cofactor evidence="14 15">
        <name>Mn(2+)</name>
        <dbReference type="ChEBI" id="CHEBI:29035"/>
    </cofactor>
    <cofactor evidence="14 15">
        <name>Mg(2+)</name>
        <dbReference type="ChEBI" id="CHEBI:18420"/>
    </cofactor>
    <text evidence="14 15">Manganese or magnesium. Binds 1 divalent metal ion per monomer in the absence of substrate. May bind a second metal ion after substrate binding.</text>
</comment>
<evidence type="ECO:0000259" key="17">
    <source>
        <dbReference type="PROSITE" id="PS51975"/>
    </source>
</evidence>
<dbReference type="NCBIfam" id="NF000595">
    <property type="entry name" value="PRK00015.1-3"/>
    <property type="match status" value="1"/>
</dbReference>
<feature type="binding site" evidence="14 15">
    <location>
        <position position="124"/>
    </location>
    <ligand>
        <name>a divalent metal cation</name>
        <dbReference type="ChEBI" id="CHEBI:60240"/>
    </ligand>
</feature>
<name>A0A1Y1RRF4_9MICC</name>
<sequence>MAEGGTVADLTVERELFARGITLLAGMDEVGRGPLAGPVTVGVAVIGRNAQLSIDGLVDSKKLTEKKRVAMVPLVRQWAVTAVGHASPAEIDALGIIVALRLAGQRALARVAAAGAYPDAVLLDGKHNWLTPPQTDLFTAELDSTTALYSHLVGQAWAEGDVTGQAHAGWFGPVQMEVKGDLRCASIAAASVLAKVERDSLMGDLDVRYPGYGWAKNKGYGSASHRTYIEQVGPTPEHRLTWALPASPEQVRKAMMKREKEKL</sequence>
<dbReference type="EC" id="3.1.26.4" evidence="6 14"/>
<reference evidence="18 19" key="1">
    <citation type="submission" date="2016-05" db="EMBL/GenBank/DDBJ databases">
        <title>Draft genome sequence of a porcine commensal Rothia nasimurium.</title>
        <authorList>
            <person name="Gaiser R.A."/>
            <person name="Van Baarlen P."/>
            <person name="Wells J.M."/>
        </authorList>
    </citation>
    <scope>NUCLEOTIDE SEQUENCE [LARGE SCALE GENOMIC DNA]</scope>
    <source>
        <strain evidence="18 19">PT-32</strain>
    </source>
</reference>
<evidence type="ECO:0000256" key="2">
    <source>
        <dbReference type="ARBA" id="ARBA00001946"/>
    </source>
</evidence>
<evidence type="ECO:0000256" key="16">
    <source>
        <dbReference type="RuleBase" id="RU003515"/>
    </source>
</evidence>
<evidence type="ECO:0000256" key="5">
    <source>
        <dbReference type="ARBA" id="ARBA00007383"/>
    </source>
</evidence>
<evidence type="ECO:0000256" key="3">
    <source>
        <dbReference type="ARBA" id="ARBA00004065"/>
    </source>
</evidence>
<evidence type="ECO:0000256" key="9">
    <source>
        <dbReference type="ARBA" id="ARBA00022722"/>
    </source>
</evidence>
<evidence type="ECO:0000256" key="12">
    <source>
        <dbReference type="ARBA" id="ARBA00022801"/>
    </source>
</evidence>
<dbReference type="HAMAP" id="MF_00052_B">
    <property type="entry name" value="RNase_HII_B"/>
    <property type="match status" value="1"/>
</dbReference>
<comment type="similarity">
    <text evidence="5 14 16">Belongs to the RNase HII family.</text>
</comment>
<evidence type="ECO:0000256" key="14">
    <source>
        <dbReference type="HAMAP-Rule" id="MF_00052"/>
    </source>
</evidence>
<evidence type="ECO:0000256" key="11">
    <source>
        <dbReference type="ARBA" id="ARBA00022759"/>
    </source>
</evidence>
<dbReference type="SUPFAM" id="SSF53098">
    <property type="entry name" value="Ribonuclease H-like"/>
    <property type="match status" value="1"/>
</dbReference>
<dbReference type="PANTHER" id="PTHR10954:SF18">
    <property type="entry name" value="RIBONUCLEASE HII"/>
    <property type="match status" value="1"/>
</dbReference>
<keyword evidence="13 14" id="KW-0464">Manganese</keyword>
<dbReference type="PANTHER" id="PTHR10954">
    <property type="entry name" value="RIBONUCLEASE H2 SUBUNIT A"/>
    <property type="match status" value="1"/>
</dbReference>
<dbReference type="GO" id="GO:0030145">
    <property type="term" value="F:manganese ion binding"/>
    <property type="evidence" value="ECO:0007669"/>
    <property type="project" value="UniProtKB-UniRule"/>
</dbReference>
<proteinExistence type="inferred from homology"/>
<protein>
    <recommendedName>
        <fullName evidence="7 14">Ribonuclease HII</fullName>
        <shortName evidence="14">RNase HII</shortName>
        <ecNumber evidence="6 14">3.1.26.4</ecNumber>
    </recommendedName>
</protein>
<dbReference type="Proteomes" id="UP000192359">
    <property type="component" value="Unassembled WGS sequence"/>
</dbReference>
<feature type="domain" description="RNase H type-2" evidence="17">
    <location>
        <begin position="22"/>
        <end position="253"/>
    </location>
</feature>
<comment type="caution">
    <text evidence="18">The sequence shown here is derived from an EMBL/GenBank/DDBJ whole genome shotgun (WGS) entry which is preliminary data.</text>
</comment>
<dbReference type="GO" id="GO:0043137">
    <property type="term" value="P:DNA replication, removal of RNA primer"/>
    <property type="evidence" value="ECO:0007669"/>
    <property type="project" value="TreeGrafter"/>
</dbReference>
<keyword evidence="9 14" id="KW-0540">Nuclease</keyword>
<dbReference type="InterPro" id="IPR022898">
    <property type="entry name" value="RNase_HII"/>
</dbReference>
<keyword evidence="10 14" id="KW-0479">Metal-binding</keyword>
<comment type="catalytic activity">
    <reaction evidence="1 14 15 16">
        <text>Endonucleolytic cleavage to 5'-phosphomonoester.</text>
        <dbReference type="EC" id="3.1.26.4"/>
    </reaction>
</comment>
<evidence type="ECO:0000256" key="6">
    <source>
        <dbReference type="ARBA" id="ARBA00012180"/>
    </source>
</evidence>
<comment type="function">
    <text evidence="3 14 16">Endonuclease that specifically degrades the RNA of RNA-DNA hybrids.</text>
</comment>
<evidence type="ECO:0000256" key="8">
    <source>
        <dbReference type="ARBA" id="ARBA00022490"/>
    </source>
</evidence>
<dbReference type="EMBL" id="LXWF01000011">
    <property type="protein sequence ID" value="ORC22299.1"/>
    <property type="molecule type" value="Genomic_DNA"/>
</dbReference>
<dbReference type="AlphaFoldDB" id="A0A1Y1RRF4"/>
<dbReference type="InterPro" id="IPR036397">
    <property type="entry name" value="RNaseH_sf"/>
</dbReference>
<dbReference type="InterPro" id="IPR001352">
    <property type="entry name" value="RNase_HII/HIII"/>
</dbReference>
<dbReference type="CDD" id="cd07182">
    <property type="entry name" value="RNase_HII_bacteria_HII_like"/>
    <property type="match status" value="1"/>
</dbReference>
<accession>A0A1Y1RRF4</accession>
<evidence type="ECO:0000256" key="7">
    <source>
        <dbReference type="ARBA" id="ARBA00019179"/>
    </source>
</evidence>
<dbReference type="GO" id="GO:0032299">
    <property type="term" value="C:ribonuclease H2 complex"/>
    <property type="evidence" value="ECO:0007669"/>
    <property type="project" value="TreeGrafter"/>
</dbReference>
<comment type="subcellular location">
    <subcellularLocation>
        <location evidence="4 14">Cytoplasm</location>
    </subcellularLocation>
</comment>
<dbReference type="OrthoDB" id="9803420at2"/>
<dbReference type="GO" id="GO:0006298">
    <property type="term" value="P:mismatch repair"/>
    <property type="evidence" value="ECO:0007669"/>
    <property type="project" value="TreeGrafter"/>
</dbReference>
<dbReference type="GO" id="GO:0003723">
    <property type="term" value="F:RNA binding"/>
    <property type="evidence" value="ECO:0007669"/>
    <property type="project" value="UniProtKB-UniRule"/>
</dbReference>
<organism evidence="18 19">
    <name type="scientific">Rothia nasimurium</name>
    <dbReference type="NCBI Taxonomy" id="85336"/>
    <lineage>
        <taxon>Bacteria</taxon>
        <taxon>Bacillati</taxon>
        <taxon>Actinomycetota</taxon>
        <taxon>Actinomycetes</taxon>
        <taxon>Micrococcales</taxon>
        <taxon>Micrococcaceae</taxon>
        <taxon>Rothia</taxon>
    </lineage>
</organism>
<dbReference type="RefSeq" id="WP_083091390.1">
    <property type="nucleotide sequence ID" value="NZ_LXWF01000011.1"/>
</dbReference>
<dbReference type="InterPro" id="IPR012337">
    <property type="entry name" value="RNaseH-like_sf"/>
</dbReference>
<keyword evidence="19" id="KW-1185">Reference proteome</keyword>
<dbReference type="InterPro" id="IPR024567">
    <property type="entry name" value="RNase_HII/HIII_dom"/>
</dbReference>
<feature type="binding site" evidence="14 15">
    <location>
        <position position="29"/>
    </location>
    <ligand>
        <name>a divalent metal cation</name>
        <dbReference type="ChEBI" id="CHEBI:60240"/>
    </ligand>
</feature>
<dbReference type="GO" id="GO:0004523">
    <property type="term" value="F:RNA-DNA hybrid ribonuclease activity"/>
    <property type="evidence" value="ECO:0007669"/>
    <property type="project" value="UniProtKB-UniRule"/>
</dbReference>
<evidence type="ECO:0000256" key="15">
    <source>
        <dbReference type="PROSITE-ProRule" id="PRU01319"/>
    </source>
</evidence>
<dbReference type="PROSITE" id="PS51975">
    <property type="entry name" value="RNASE_H_2"/>
    <property type="match status" value="1"/>
</dbReference>
<keyword evidence="11 14" id="KW-0255">Endonuclease</keyword>
<evidence type="ECO:0000256" key="1">
    <source>
        <dbReference type="ARBA" id="ARBA00000077"/>
    </source>
</evidence>
<dbReference type="Gene3D" id="3.30.420.10">
    <property type="entry name" value="Ribonuclease H-like superfamily/Ribonuclease H"/>
    <property type="match status" value="2"/>
</dbReference>
<gene>
    <name evidence="14" type="primary">rnhB</name>
    <name evidence="18" type="ORF">A7979_01405</name>
</gene>
<comment type="cofactor">
    <cofactor evidence="2">
        <name>Mg(2+)</name>
        <dbReference type="ChEBI" id="CHEBI:18420"/>
    </cofactor>
</comment>
<dbReference type="GO" id="GO:0005737">
    <property type="term" value="C:cytoplasm"/>
    <property type="evidence" value="ECO:0007669"/>
    <property type="project" value="UniProtKB-SubCell"/>
</dbReference>
<keyword evidence="8 14" id="KW-0963">Cytoplasm</keyword>
<evidence type="ECO:0000256" key="10">
    <source>
        <dbReference type="ARBA" id="ARBA00022723"/>
    </source>
</evidence>
<evidence type="ECO:0000313" key="19">
    <source>
        <dbReference type="Proteomes" id="UP000192359"/>
    </source>
</evidence>
<evidence type="ECO:0000313" key="18">
    <source>
        <dbReference type="EMBL" id="ORC22299.1"/>
    </source>
</evidence>
<dbReference type="Pfam" id="PF01351">
    <property type="entry name" value="RNase_HII"/>
    <property type="match status" value="2"/>
</dbReference>
<evidence type="ECO:0000256" key="13">
    <source>
        <dbReference type="ARBA" id="ARBA00023211"/>
    </source>
</evidence>
<feature type="binding site" evidence="14 15">
    <location>
        <position position="28"/>
    </location>
    <ligand>
        <name>a divalent metal cation</name>
        <dbReference type="ChEBI" id="CHEBI:60240"/>
    </ligand>
</feature>
<evidence type="ECO:0000256" key="4">
    <source>
        <dbReference type="ARBA" id="ARBA00004496"/>
    </source>
</evidence>
<keyword evidence="12 14" id="KW-0378">Hydrolase</keyword>